<dbReference type="Proteomes" id="UP001178507">
    <property type="component" value="Unassembled WGS sequence"/>
</dbReference>
<dbReference type="AlphaFoldDB" id="A0AA36IIA1"/>
<organism evidence="1 2">
    <name type="scientific">Effrenium voratum</name>
    <dbReference type="NCBI Taxonomy" id="2562239"/>
    <lineage>
        <taxon>Eukaryota</taxon>
        <taxon>Sar</taxon>
        <taxon>Alveolata</taxon>
        <taxon>Dinophyceae</taxon>
        <taxon>Suessiales</taxon>
        <taxon>Symbiodiniaceae</taxon>
        <taxon>Effrenium</taxon>
    </lineage>
</organism>
<sequence>MPKFWLTQLDLSRAQSLRSVPGKPNPGWCVEVRPRLWELDLERVVPRIFVVLWLWPCCSTKGLGFLCHVSQLIPRVETAGHWLQVWLAACSVAHREPLPAGGWWMKPGCVATACHQLRSCAGQKLMGPMIARQHMMRVKDLRQDCLQRWGQA</sequence>
<evidence type="ECO:0000313" key="1">
    <source>
        <dbReference type="EMBL" id="CAJ1386825.1"/>
    </source>
</evidence>
<proteinExistence type="predicted"/>
<evidence type="ECO:0000313" key="2">
    <source>
        <dbReference type="Proteomes" id="UP001178507"/>
    </source>
</evidence>
<accession>A0AA36IIA1</accession>
<keyword evidence="2" id="KW-1185">Reference proteome</keyword>
<comment type="caution">
    <text evidence="1">The sequence shown here is derived from an EMBL/GenBank/DDBJ whole genome shotgun (WGS) entry which is preliminary data.</text>
</comment>
<gene>
    <name evidence="1" type="ORF">EVOR1521_LOCUS13018</name>
</gene>
<reference evidence="1" key="1">
    <citation type="submission" date="2023-08" db="EMBL/GenBank/DDBJ databases">
        <authorList>
            <person name="Chen Y."/>
            <person name="Shah S."/>
            <person name="Dougan E. K."/>
            <person name="Thang M."/>
            <person name="Chan C."/>
        </authorList>
    </citation>
    <scope>NUCLEOTIDE SEQUENCE</scope>
</reference>
<name>A0AA36IIA1_9DINO</name>
<protein>
    <submittedName>
        <fullName evidence="1">Uncharacterized protein</fullName>
    </submittedName>
</protein>
<dbReference type="EMBL" id="CAUJNA010001424">
    <property type="protein sequence ID" value="CAJ1386825.1"/>
    <property type="molecule type" value="Genomic_DNA"/>
</dbReference>